<name>A0A210QHF8_MIZYE</name>
<keyword evidence="2" id="KW-1185">Reference proteome</keyword>
<dbReference type="Gene3D" id="4.10.60.10">
    <property type="entry name" value="Zinc finger, CCHC-type"/>
    <property type="match status" value="1"/>
</dbReference>
<dbReference type="EMBL" id="NEDP02003662">
    <property type="protein sequence ID" value="OWF48139.1"/>
    <property type="molecule type" value="Genomic_DNA"/>
</dbReference>
<comment type="caution">
    <text evidence="1">The sequence shown here is derived from an EMBL/GenBank/DDBJ whole genome shotgun (WGS) entry which is preliminary data.</text>
</comment>
<reference evidence="1 2" key="1">
    <citation type="journal article" date="2017" name="Nat. Ecol. Evol.">
        <title>Scallop genome provides insights into evolution of bilaterian karyotype and development.</title>
        <authorList>
            <person name="Wang S."/>
            <person name="Zhang J."/>
            <person name="Jiao W."/>
            <person name="Li J."/>
            <person name="Xun X."/>
            <person name="Sun Y."/>
            <person name="Guo X."/>
            <person name="Huan P."/>
            <person name="Dong B."/>
            <person name="Zhang L."/>
            <person name="Hu X."/>
            <person name="Sun X."/>
            <person name="Wang J."/>
            <person name="Zhao C."/>
            <person name="Wang Y."/>
            <person name="Wang D."/>
            <person name="Huang X."/>
            <person name="Wang R."/>
            <person name="Lv J."/>
            <person name="Li Y."/>
            <person name="Zhang Z."/>
            <person name="Liu B."/>
            <person name="Lu W."/>
            <person name="Hui Y."/>
            <person name="Liang J."/>
            <person name="Zhou Z."/>
            <person name="Hou R."/>
            <person name="Li X."/>
            <person name="Liu Y."/>
            <person name="Li H."/>
            <person name="Ning X."/>
            <person name="Lin Y."/>
            <person name="Zhao L."/>
            <person name="Xing Q."/>
            <person name="Dou J."/>
            <person name="Li Y."/>
            <person name="Mao J."/>
            <person name="Guo H."/>
            <person name="Dou H."/>
            <person name="Li T."/>
            <person name="Mu C."/>
            <person name="Jiang W."/>
            <person name="Fu Q."/>
            <person name="Fu X."/>
            <person name="Miao Y."/>
            <person name="Liu J."/>
            <person name="Yu Q."/>
            <person name="Li R."/>
            <person name="Liao H."/>
            <person name="Li X."/>
            <person name="Kong Y."/>
            <person name="Jiang Z."/>
            <person name="Chourrout D."/>
            <person name="Li R."/>
            <person name="Bao Z."/>
        </authorList>
    </citation>
    <scope>NUCLEOTIDE SEQUENCE [LARGE SCALE GENOMIC DNA]</scope>
    <source>
        <strain evidence="1 2">PY_sf001</strain>
    </source>
</reference>
<organism evidence="1 2">
    <name type="scientific">Mizuhopecten yessoensis</name>
    <name type="common">Japanese scallop</name>
    <name type="synonym">Patinopecten yessoensis</name>
    <dbReference type="NCBI Taxonomy" id="6573"/>
    <lineage>
        <taxon>Eukaryota</taxon>
        <taxon>Metazoa</taxon>
        <taxon>Spiralia</taxon>
        <taxon>Lophotrochozoa</taxon>
        <taxon>Mollusca</taxon>
        <taxon>Bivalvia</taxon>
        <taxon>Autobranchia</taxon>
        <taxon>Pteriomorphia</taxon>
        <taxon>Pectinida</taxon>
        <taxon>Pectinoidea</taxon>
        <taxon>Pectinidae</taxon>
        <taxon>Mizuhopecten</taxon>
    </lineage>
</organism>
<evidence type="ECO:0000313" key="2">
    <source>
        <dbReference type="Proteomes" id="UP000242188"/>
    </source>
</evidence>
<dbReference type="AlphaFoldDB" id="A0A210QHF8"/>
<proteinExistence type="predicted"/>
<dbReference type="InterPro" id="IPR036875">
    <property type="entry name" value="Znf_CCHC_sf"/>
</dbReference>
<sequence>MKMLESKLSYFSPQSFQLSYQGSSNRRTCYKCKGQDHIKANCKWNGKRSSNPDVQCQICDQFGHATSVCSGNSKIPGDYRRHRLGRNFVTLRRHDCNQVLADQNNEE</sequence>
<protein>
    <recommendedName>
        <fullName evidence="3">CCHC-type domain-containing protein</fullName>
    </recommendedName>
</protein>
<dbReference type="Proteomes" id="UP000242188">
    <property type="component" value="Unassembled WGS sequence"/>
</dbReference>
<evidence type="ECO:0000313" key="1">
    <source>
        <dbReference type="EMBL" id="OWF48139.1"/>
    </source>
</evidence>
<evidence type="ECO:0008006" key="3">
    <source>
        <dbReference type="Google" id="ProtNLM"/>
    </source>
</evidence>
<dbReference type="GO" id="GO:0008270">
    <property type="term" value="F:zinc ion binding"/>
    <property type="evidence" value="ECO:0007669"/>
    <property type="project" value="InterPro"/>
</dbReference>
<dbReference type="SUPFAM" id="SSF57756">
    <property type="entry name" value="Retrovirus zinc finger-like domains"/>
    <property type="match status" value="1"/>
</dbReference>
<gene>
    <name evidence="1" type="ORF">KP79_PYT01247</name>
</gene>
<dbReference type="GO" id="GO:0003676">
    <property type="term" value="F:nucleic acid binding"/>
    <property type="evidence" value="ECO:0007669"/>
    <property type="project" value="InterPro"/>
</dbReference>
<accession>A0A210QHF8</accession>